<evidence type="ECO:0000313" key="7">
    <source>
        <dbReference type="EMBL" id="KAJ2789325.1"/>
    </source>
</evidence>
<dbReference type="AlphaFoldDB" id="A0A9W8LP26"/>
<keyword evidence="8" id="KW-1185">Reference proteome</keyword>
<evidence type="ECO:0000313" key="8">
    <source>
        <dbReference type="Proteomes" id="UP001140094"/>
    </source>
</evidence>
<dbReference type="GO" id="GO:0003677">
    <property type="term" value="F:DNA binding"/>
    <property type="evidence" value="ECO:0007669"/>
    <property type="project" value="InterPro"/>
</dbReference>
<dbReference type="GO" id="GO:0003887">
    <property type="term" value="F:DNA-directed DNA polymerase activity"/>
    <property type="evidence" value="ECO:0007669"/>
    <property type="project" value="UniProtKB-KW"/>
</dbReference>
<reference evidence="7" key="1">
    <citation type="submission" date="2022-07" db="EMBL/GenBank/DDBJ databases">
        <title>Phylogenomic reconstructions and comparative analyses of Kickxellomycotina fungi.</title>
        <authorList>
            <person name="Reynolds N.K."/>
            <person name="Stajich J.E."/>
            <person name="Barry K."/>
            <person name="Grigoriev I.V."/>
            <person name="Crous P."/>
            <person name="Smith M.E."/>
        </authorList>
    </citation>
    <scope>NUCLEOTIDE SEQUENCE</scope>
    <source>
        <strain evidence="7">NRRL 1565</strain>
    </source>
</reference>
<feature type="region of interest" description="Disordered" evidence="5">
    <location>
        <begin position="112"/>
        <end position="140"/>
    </location>
</feature>
<feature type="domain" description="DNA-directed DNA polymerase family B multifunctional" evidence="6">
    <location>
        <begin position="4"/>
        <end position="84"/>
    </location>
</feature>
<dbReference type="SUPFAM" id="SSF56672">
    <property type="entry name" value="DNA/RNA polymerases"/>
    <property type="match status" value="1"/>
</dbReference>
<dbReference type="InterPro" id="IPR043502">
    <property type="entry name" value="DNA/RNA_pol_sf"/>
</dbReference>
<protein>
    <recommendedName>
        <fullName evidence="1">DNA-directed DNA polymerase</fullName>
        <ecNumber evidence="1">2.7.7.7</ecNumber>
    </recommendedName>
</protein>
<evidence type="ECO:0000256" key="2">
    <source>
        <dbReference type="ARBA" id="ARBA00022679"/>
    </source>
</evidence>
<name>A0A9W8LP26_9FUNG</name>
<dbReference type="InterPro" id="IPR006134">
    <property type="entry name" value="DNA-dir_DNA_pol_B_multi_dom"/>
</dbReference>
<keyword evidence="3 7" id="KW-0548">Nucleotidyltransferase</keyword>
<accession>A0A9W8LP26</accession>
<dbReference type="EC" id="2.7.7.7" evidence="1"/>
<evidence type="ECO:0000256" key="3">
    <source>
        <dbReference type="ARBA" id="ARBA00022695"/>
    </source>
</evidence>
<evidence type="ECO:0000256" key="5">
    <source>
        <dbReference type="SAM" id="MobiDB-lite"/>
    </source>
</evidence>
<dbReference type="Pfam" id="PF00136">
    <property type="entry name" value="DNA_pol_B"/>
    <property type="match status" value="1"/>
</dbReference>
<sequence length="283" mass="31132">MHTYSGRTLPAHAKVAADGMMRDPQTEPEHGERVPYLVVSGSSRSRLIDQVVSPGALLARPHLRPNFQYYIDKQLVPALDRILSLVGVDVRAWLGDMPRRLRSSIYDEFLSDQSDSDGGDEANRSHSCSNRIPGPEQQDVPFHGIAADKRIGHSRTLDHFYHKRCCILCRRTMPAVAPSPDRMNPLARTATAKPGHWASRLCGDCSVDKAAAMARIGLVHMNISHSLRNALNKCAACVGGPRAEALLAADLCDCLDCPNMFQRVTLSRRSAAWARLACNADDD</sequence>
<gene>
    <name evidence="7" type="primary">REV3</name>
    <name evidence="7" type="ORF">H4R20_007202</name>
</gene>
<dbReference type="GO" id="GO:0005634">
    <property type="term" value="C:nucleus"/>
    <property type="evidence" value="ECO:0007669"/>
    <property type="project" value="TreeGrafter"/>
</dbReference>
<organism evidence="7 8">
    <name type="scientific">Coemansia guatemalensis</name>
    <dbReference type="NCBI Taxonomy" id="2761395"/>
    <lineage>
        <taxon>Eukaryota</taxon>
        <taxon>Fungi</taxon>
        <taxon>Fungi incertae sedis</taxon>
        <taxon>Zoopagomycota</taxon>
        <taxon>Kickxellomycotina</taxon>
        <taxon>Kickxellomycetes</taxon>
        <taxon>Kickxellales</taxon>
        <taxon>Kickxellaceae</taxon>
        <taxon>Coemansia</taxon>
    </lineage>
</organism>
<dbReference type="OrthoDB" id="2414538at2759"/>
<keyword evidence="4" id="KW-0239">DNA-directed DNA polymerase</keyword>
<feature type="region of interest" description="Disordered" evidence="5">
    <location>
        <begin position="1"/>
        <end position="32"/>
    </location>
</feature>
<dbReference type="InterPro" id="IPR042087">
    <property type="entry name" value="DNA_pol_B_thumb"/>
</dbReference>
<proteinExistence type="predicted"/>
<dbReference type="Proteomes" id="UP001140094">
    <property type="component" value="Unassembled WGS sequence"/>
</dbReference>
<dbReference type="PANTHER" id="PTHR45812:SF1">
    <property type="entry name" value="DNA POLYMERASE ZETA CATALYTIC SUBUNIT"/>
    <property type="match status" value="1"/>
</dbReference>
<dbReference type="GO" id="GO:0042276">
    <property type="term" value="P:error-prone translesion synthesis"/>
    <property type="evidence" value="ECO:0007669"/>
    <property type="project" value="TreeGrafter"/>
</dbReference>
<dbReference type="PANTHER" id="PTHR45812">
    <property type="entry name" value="DNA POLYMERASE ZETA CATALYTIC SUBUNIT"/>
    <property type="match status" value="1"/>
</dbReference>
<dbReference type="Gene3D" id="1.10.132.60">
    <property type="entry name" value="DNA polymerase family B, C-terminal domain"/>
    <property type="match status" value="1"/>
</dbReference>
<evidence type="ECO:0000256" key="4">
    <source>
        <dbReference type="ARBA" id="ARBA00022932"/>
    </source>
</evidence>
<dbReference type="InterPro" id="IPR030559">
    <property type="entry name" value="PolZ_Rev3"/>
</dbReference>
<dbReference type="EMBL" id="JANBUO010003835">
    <property type="protein sequence ID" value="KAJ2789325.1"/>
    <property type="molecule type" value="Genomic_DNA"/>
</dbReference>
<comment type="caution">
    <text evidence="7">The sequence shown here is derived from an EMBL/GenBank/DDBJ whole genome shotgun (WGS) entry which is preliminary data.</text>
</comment>
<dbReference type="GO" id="GO:0000166">
    <property type="term" value="F:nucleotide binding"/>
    <property type="evidence" value="ECO:0007669"/>
    <property type="project" value="InterPro"/>
</dbReference>
<feature type="compositionally biased region" description="Basic and acidic residues" evidence="5">
    <location>
        <begin position="20"/>
        <end position="32"/>
    </location>
</feature>
<dbReference type="GO" id="GO:0000724">
    <property type="term" value="P:double-strand break repair via homologous recombination"/>
    <property type="evidence" value="ECO:0007669"/>
    <property type="project" value="TreeGrafter"/>
</dbReference>
<dbReference type="GO" id="GO:0016035">
    <property type="term" value="C:zeta DNA polymerase complex"/>
    <property type="evidence" value="ECO:0007669"/>
    <property type="project" value="InterPro"/>
</dbReference>
<keyword evidence="2 7" id="KW-0808">Transferase</keyword>
<evidence type="ECO:0000256" key="1">
    <source>
        <dbReference type="ARBA" id="ARBA00012417"/>
    </source>
</evidence>
<evidence type="ECO:0000259" key="6">
    <source>
        <dbReference type="Pfam" id="PF00136"/>
    </source>
</evidence>